<gene>
    <name evidence="3" type="ORF">AC527_13235</name>
</gene>
<feature type="domain" description="DUF3696" evidence="1">
    <location>
        <begin position="315"/>
        <end position="362"/>
    </location>
</feature>
<dbReference type="EMBL" id="AACWFO010000005">
    <property type="protein sequence ID" value="EAM8418212.1"/>
    <property type="molecule type" value="Genomic_DNA"/>
</dbReference>
<dbReference type="InterPro" id="IPR041685">
    <property type="entry name" value="AAA_GajA/Old/RecF-like"/>
</dbReference>
<evidence type="ECO:0000313" key="3">
    <source>
        <dbReference type="EMBL" id="EAM8418212.1"/>
    </source>
</evidence>
<dbReference type="PIRSF" id="PIRSF034888">
    <property type="entry name" value="P-loop_UCP034888"/>
    <property type="match status" value="1"/>
</dbReference>
<accession>A0A5T2WGV1</accession>
<reference evidence="3" key="1">
    <citation type="submission" date="2018-08" db="EMBL/GenBank/DDBJ databases">
        <authorList>
            <consortium name="GenomeTrakr network: Whole genome sequencing for foodborne pathogen traceback"/>
        </authorList>
    </citation>
    <scope>NUCLEOTIDE SEQUENCE</scope>
    <source>
        <strain evidence="3">FDA00009177</strain>
    </source>
</reference>
<evidence type="ECO:0000259" key="1">
    <source>
        <dbReference type="Pfam" id="PF12476"/>
    </source>
</evidence>
<proteinExistence type="predicted"/>
<evidence type="ECO:0000259" key="2">
    <source>
        <dbReference type="Pfam" id="PF13175"/>
    </source>
</evidence>
<comment type="caution">
    <text evidence="3">The sequence shown here is derived from an EMBL/GenBank/DDBJ whole genome shotgun (WGS) entry which is preliminary data.</text>
</comment>
<dbReference type="Pfam" id="PF12476">
    <property type="entry name" value="DUF3696"/>
    <property type="match status" value="1"/>
</dbReference>
<dbReference type="Gene3D" id="3.40.50.300">
    <property type="entry name" value="P-loop containing nucleotide triphosphate hydrolases"/>
    <property type="match status" value="2"/>
</dbReference>
<dbReference type="InterPro" id="IPR014592">
    <property type="entry name" value="P-loop_UCP034888"/>
</dbReference>
<protein>
    <submittedName>
        <fullName evidence="3">DUF3696 domain-containing protein</fullName>
    </submittedName>
</protein>
<dbReference type="InterPro" id="IPR022532">
    <property type="entry name" value="DUF3696"/>
</dbReference>
<dbReference type="PANTHER" id="PTHR43581:SF2">
    <property type="entry name" value="EXCINUCLEASE ATPASE SUBUNIT"/>
    <property type="match status" value="1"/>
</dbReference>
<name>A0A5T2WGV1_SALER</name>
<dbReference type="InterPro" id="IPR027417">
    <property type="entry name" value="P-loop_NTPase"/>
</dbReference>
<dbReference type="PANTHER" id="PTHR43581">
    <property type="entry name" value="ATP/GTP PHOSPHATASE"/>
    <property type="match status" value="1"/>
</dbReference>
<sequence length="367" mass="41196">MLINRIRLENFKCFTDSKIEINQLTFFVGINSVGKSSVIQSFLMPMQSQHESDIELNGPLINLGEYNDILNIEASDDSIRITVEVDNKSCTWGFEQGYISDNRQEVNLPFLSGDNSWLKEAKLGFQYISAERWGPRDNVPVVRSHRPGWLGKNGEHLIDYLYSLANETSMKSLSTLHENDPRIHSDATSTTILSSIEAWLGEISPGVSFDIDVYREANIGWGLFSYGGDSNKYRAGNIGFGISYSLSIIAAIVGAKKGDILLIENPEAHIHPRGQSKLGQLIAFAAEAGIQLLVETHSEHIINGARIAVRKKMLQHDKLFIYYFEKPLNTISPIIKQIKSDKRASLDQWPEGFFDQTIIDMETIIKG</sequence>
<dbReference type="InterPro" id="IPR051396">
    <property type="entry name" value="Bact_Antivir_Def_Nuclease"/>
</dbReference>
<feature type="domain" description="Endonuclease GajA/Old nuclease/RecF-like AAA" evidence="2">
    <location>
        <begin position="218"/>
        <end position="302"/>
    </location>
</feature>
<feature type="domain" description="Endonuclease GajA/Old nuclease/RecF-like AAA" evidence="2">
    <location>
        <begin position="1"/>
        <end position="78"/>
    </location>
</feature>
<dbReference type="SUPFAM" id="SSF52540">
    <property type="entry name" value="P-loop containing nucleoside triphosphate hydrolases"/>
    <property type="match status" value="1"/>
</dbReference>
<dbReference type="AlphaFoldDB" id="A0A5T2WGV1"/>
<organism evidence="3">
    <name type="scientific">Salmonella enterica</name>
    <name type="common">Salmonella choleraesuis</name>
    <dbReference type="NCBI Taxonomy" id="28901"/>
    <lineage>
        <taxon>Bacteria</taxon>
        <taxon>Pseudomonadati</taxon>
        <taxon>Pseudomonadota</taxon>
        <taxon>Gammaproteobacteria</taxon>
        <taxon>Enterobacterales</taxon>
        <taxon>Enterobacteriaceae</taxon>
        <taxon>Salmonella</taxon>
    </lineage>
</organism>
<dbReference type="Pfam" id="PF13175">
    <property type="entry name" value="AAA_15"/>
    <property type="match status" value="2"/>
</dbReference>